<dbReference type="OrthoDB" id="2263957at2759"/>
<proteinExistence type="predicted"/>
<sequence>MLLQQIHSGKSNGLVQSFHTAYWENSRYIVYGTGNKLVIYNGLSELIQTIDASEFLEESPNQEKIFSTEISEFDGKVLITLVTDNLIF</sequence>
<comment type="caution">
    <text evidence="1">The sequence shown here is derived from an EMBL/GenBank/DDBJ whole genome shotgun (WGS) entry which is preliminary data.</text>
</comment>
<accession>A0A9W4SNU7</accession>
<dbReference type="EMBL" id="CAMKVN010001115">
    <property type="protein sequence ID" value="CAI2173798.1"/>
    <property type="molecule type" value="Genomic_DNA"/>
</dbReference>
<evidence type="ECO:0000313" key="2">
    <source>
        <dbReference type="Proteomes" id="UP001153678"/>
    </source>
</evidence>
<protein>
    <submittedName>
        <fullName evidence="1">12343_t:CDS:1</fullName>
    </submittedName>
</protein>
<evidence type="ECO:0000313" key="1">
    <source>
        <dbReference type="EMBL" id="CAI2173798.1"/>
    </source>
</evidence>
<gene>
    <name evidence="1" type="ORF">FWILDA_LOCUS6268</name>
</gene>
<keyword evidence="2" id="KW-1185">Reference proteome</keyword>
<organism evidence="1 2">
    <name type="scientific">Funneliformis geosporum</name>
    <dbReference type="NCBI Taxonomy" id="1117311"/>
    <lineage>
        <taxon>Eukaryota</taxon>
        <taxon>Fungi</taxon>
        <taxon>Fungi incertae sedis</taxon>
        <taxon>Mucoromycota</taxon>
        <taxon>Glomeromycotina</taxon>
        <taxon>Glomeromycetes</taxon>
        <taxon>Glomerales</taxon>
        <taxon>Glomeraceae</taxon>
        <taxon>Funneliformis</taxon>
    </lineage>
</organism>
<dbReference type="Proteomes" id="UP001153678">
    <property type="component" value="Unassembled WGS sequence"/>
</dbReference>
<reference evidence="1" key="1">
    <citation type="submission" date="2022-08" db="EMBL/GenBank/DDBJ databases">
        <authorList>
            <person name="Kallberg Y."/>
            <person name="Tangrot J."/>
            <person name="Rosling A."/>
        </authorList>
    </citation>
    <scope>NUCLEOTIDE SEQUENCE</scope>
    <source>
        <strain evidence="1">Wild A</strain>
    </source>
</reference>
<dbReference type="AlphaFoldDB" id="A0A9W4SNU7"/>
<name>A0A9W4SNU7_9GLOM</name>